<sequence length="435" mass="48817">MKFKFTLILLFILSFTSAAKTTFAAQQNVTILEEPAAEQSVTETLAEEVLKNLQPTAQKKHVRGIHLSAFISGPEKHRKAVIELFNSTELNTAVIDIKEIDGKIYIDGVETADANGAYFRAIPNAAQYIQKLKENGVYTVARVVAFRDNTMARKKPSMAVKNPDGSLWTDRKNITWLDPYNKEARDYILEVSTRAAQMGFDEIQFDYIRFPSDGNIKNCRYSNPDHSAAAASKAIVDFLKEAARVLHEQGVKVSIDVFGATTTSDGDMGIGQKIVEMTEHIDYVSPMIYPSHYYKGDLGVANPNKSPYTIVYLAVKSALKTKKIPPEKFRPWLQDFSLYGVRYGAKEVRAQIQACYDNEIGDWLLWNPACAYTRSALEPNEAEDYYDKNDTDEIQNLMIAETGKNFLKMPIVSSSSTTALAQEQIITELEIPDEE</sequence>
<proteinExistence type="predicted"/>
<dbReference type="AlphaFoldDB" id="A0A0G3WL69"/>
<evidence type="ECO:0000313" key="3">
    <source>
        <dbReference type="EMBL" id="AKL98607.1"/>
    </source>
</evidence>
<dbReference type="Pfam" id="PF13200">
    <property type="entry name" value="DUF4015"/>
    <property type="match status" value="1"/>
</dbReference>
<dbReference type="STRING" id="1408281.Epro_1228"/>
<dbReference type="RefSeq" id="WP_052571303.1">
    <property type="nucleotide sequence ID" value="NZ_CP009498.1"/>
</dbReference>
<dbReference type="EMBL" id="CP009498">
    <property type="protein sequence ID" value="AKL98607.1"/>
    <property type="molecule type" value="Genomic_DNA"/>
</dbReference>
<name>A0A0G3WL69_9BACT</name>
<dbReference type="Proteomes" id="UP000035337">
    <property type="component" value="Chromosome"/>
</dbReference>
<evidence type="ECO:0000313" key="4">
    <source>
        <dbReference type="Proteomes" id="UP000035337"/>
    </source>
</evidence>
<dbReference type="SUPFAM" id="SSF51445">
    <property type="entry name" value="(Trans)glycosidases"/>
    <property type="match status" value="1"/>
</dbReference>
<feature type="domain" description="DUF4015" evidence="2">
    <location>
        <begin position="64"/>
        <end position="372"/>
    </location>
</feature>
<feature type="signal peptide" evidence="1">
    <location>
        <begin position="1"/>
        <end position="19"/>
    </location>
</feature>
<protein>
    <recommendedName>
        <fullName evidence="2">DUF4015 domain-containing protein</fullName>
    </recommendedName>
</protein>
<accession>A0A0G3WL69</accession>
<dbReference type="InterPro" id="IPR017853">
    <property type="entry name" value="GH"/>
</dbReference>
<dbReference type="OrthoDB" id="9774125at2"/>
<evidence type="ECO:0000256" key="1">
    <source>
        <dbReference type="SAM" id="SignalP"/>
    </source>
</evidence>
<keyword evidence="4" id="KW-1185">Reference proteome</keyword>
<keyword evidence="1" id="KW-0732">Signal</keyword>
<dbReference type="InterPro" id="IPR025275">
    <property type="entry name" value="DUF4015"/>
</dbReference>
<reference evidence="3 4" key="1">
    <citation type="submission" date="2014-09" db="EMBL/GenBank/DDBJ databases">
        <title>Complete genome sequence of Endomicrobium proavitum.</title>
        <authorList>
            <person name="Zheng H."/>
        </authorList>
    </citation>
    <scope>NUCLEOTIDE SEQUENCE [LARGE SCALE GENOMIC DNA]</scope>
    <source>
        <strain evidence="3 4">Rsa215</strain>
    </source>
</reference>
<evidence type="ECO:0000259" key="2">
    <source>
        <dbReference type="Pfam" id="PF13200"/>
    </source>
</evidence>
<dbReference type="KEGG" id="epo:Epro_1228"/>
<organism evidence="3 4">
    <name type="scientific">Endomicrobium proavitum</name>
    <dbReference type="NCBI Taxonomy" id="1408281"/>
    <lineage>
        <taxon>Bacteria</taxon>
        <taxon>Pseudomonadati</taxon>
        <taxon>Elusimicrobiota</taxon>
        <taxon>Endomicrobiia</taxon>
        <taxon>Endomicrobiales</taxon>
        <taxon>Endomicrobiaceae</taxon>
        <taxon>Endomicrobium</taxon>
    </lineage>
</organism>
<dbReference type="PATRIC" id="fig|1408281.3.peg.1271"/>
<dbReference type="Gene3D" id="3.20.20.80">
    <property type="entry name" value="Glycosidases"/>
    <property type="match status" value="1"/>
</dbReference>
<feature type="chain" id="PRO_5005186195" description="DUF4015 domain-containing protein" evidence="1">
    <location>
        <begin position="20"/>
        <end position="435"/>
    </location>
</feature>
<gene>
    <name evidence="3" type="ORF">Epro_1228</name>
</gene>